<dbReference type="GeneID" id="22577205"/>
<dbReference type="KEGG" id="lpan:LPMP_301520"/>
<dbReference type="PANTHER" id="PTHR14359:SF6">
    <property type="entry name" value="PHOSPHOPANTOTHENOYLCYSTEINE DECARBOXYLASE"/>
    <property type="match status" value="1"/>
</dbReference>
<proteinExistence type="inferred from homology"/>
<dbReference type="SUPFAM" id="SSF52507">
    <property type="entry name" value="Homo-oligomeric flavin-containing Cys decarboxylases, HFCD"/>
    <property type="match status" value="2"/>
</dbReference>
<dbReference type="AlphaFoldDB" id="A0A088RWH8"/>
<organism evidence="5 6">
    <name type="scientific">Leishmania panamensis</name>
    <dbReference type="NCBI Taxonomy" id="5679"/>
    <lineage>
        <taxon>Eukaryota</taxon>
        <taxon>Discoba</taxon>
        <taxon>Euglenozoa</taxon>
        <taxon>Kinetoplastea</taxon>
        <taxon>Metakinetoplastina</taxon>
        <taxon>Trypanosomatida</taxon>
        <taxon>Trypanosomatidae</taxon>
        <taxon>Leishmaniinae</taxon>
        <taxon>Leishmania</taxon>
        <taxon>Leishmania guyanensis species complex</taxon>
    </lineage>
</organism>
<dbReference type="Proteomes" id="UP000063063">
    <property type="component" value="Chromosome 30"/>
</dbReference>
<dbReference type="VEuPathDB" id="TriTrypDB:LPMP_301520"/>
<dbReference type="EMBL" id="CP009399">
    <property type="protein sequence ID" value="AIO00379.1"/>
    <property type="molecule type" value="Genomic_DNA"/>
</dbReference>
<evidence type="ECO:0000259" key="4">
    <source>
        <dbReference type="Pfam" id="PF02441"/>
    </source>
</evidence>
<evidence type="ECO:0000256" key="1">
    <source>
        <dbReference type="ARBA" id="ARBA00022993"/>
    </source>
</evidence>
<evidence type="ECO:0000256" key="3">
    <source>
        <dbReference type="SAM" id="MobiDB-lite"/>
    </source>
</evidence>
<sequence>MNSPESTQSALMSEEEYPSVHLLLLITGSVAAIKTGLLLDQLSTERCNIRIAATKAAFHFLRRAQPSKTGIPFQSIIADEQEWSEWQAMNDAVVHIELRRWADLVVIAPLDANTLAKVATGLCDNLVSNIMRAWEVKQKPVILCPAMNTAMWMHPITAKQLDQLAEWYCEPDARICTLCSEMIKASLPVDGSFALPATATVKEREEANAKEIEHSATPTTNASSSLAVGATGAIATAAAATALGPPLPVTLRESMYLVVGPVSKNLACGDIGMGGMASVEEIALYIRHTMKLIREEKRRHFQEAQVRRAAEAPSAKSVQHPPHEMHQPEMRLLPAAPVLVTPDTVLNGPQSQRDMKLPDTGEAVQGKGPAEKTSV</sequence>
<gene>
    <name evidence="5" type="ORF">LPMP_301520</name>
</gene>
<dbReference type="GO" id="GO:0015937">
    <property type="term" value="P:coenzyme A biosynthetic process"/>
    <property type="evidence" value="ECO:0007669"/>
    <property type="project" value="UniProtKB-KW"/>
</dbReference>
<protein>
    <recommendedName>
        <fullName evidence="4">Flavoprotein domain-containing protein</fullName>
    </recommendedName>
</protein>
<evidence type="ECO:0000256" key="2">
    <source>
        <dbReference type="ARBA" id="ARBA00038350"/>
    </source>
</evidence>
<dbReference type="InterPro" id="IPR036551">
    <property type="entry name" value="Flavin_trans-like"/>
</dbReference>
<dbReference type="GO" id="GO:0010181">
    <property type="term" value="F:FMN binding"/>
    <property type="evidence" value="ECO:0007669"/>
    <property type="project" value="TreeGrafter"/>
</dbReference>
<evidence type="ECO:0000313" key="5">
    <source>
        <dbReference type="EMBL" id="AIO00379.1"/>
    </source>
</evidence>
<dbReference type="Pfam" id="PF02441">
    <property type="entry name" value="Flavoprotein"/>
    <property type="match status" value="1"/>
</dbReference>
<dbReference type="eggNOG" id="KOG0672">
    <property type="taxonomic scope" value="Eukaryota"/>
</dbReference>
<dbReference type="Gene3D" id="3.40.50.1950">
    <property type="entry name" value="Flavin prenyltransferase-like"/>
    <property type="match status" value="2"/>
</dbReference>
<dbReference type="InterPro" id="IPR003382">
    <property type="entry name" value="Flavoprotein"/>
</dbReference>
<dbReference type="PANTHER" id="PTHR14359">
    <property type="entry name" value="HOMO-OLIGOMERIC FLAVIN CONTAINING CYS DECARBOXYLASE FAMILY"/>
    <property type="match status" value="1"/>
</dbReference>
<keyword evidence="6" id="KW-1185">Reference proteome</keyword>
<keyword evidence="1" id="KW-0173">Coenzyme A biosynthesis</keyword>
<reference evidence="5 6" key="1">
    <citation type="journal article" date="2015" name="Sci. Rep.">
        <title>The genome of Leishmania panamensis: insights into genomics of the L. (Viannia) subgenus.</title>
        <authorList>
            <person name="Llanes A."/>
            <person name="Restrepo C.M."/>
            <person name="Vecchio G.D."/>
            <person name="Anguizola F.J."/>
            <person name="Lleonart R."/>
        </authorList>
    </citation>
    <scope>NUCLEOTIDE SEQUENCE [LARGE SCALE GENOMIC DNA]</scope>
    <source>
        <strain evidence="5 6">MHOM/PA/94/PSC-1</strain>
    </source>
</reference>
<evidence type="ECO:0000313" key="6">
    <source>
        <dbReference type="Proteomes" id="UP000063063"/>
    </source>
</evidence>
<dbReference type="OrthoDB" id="1532798at2759"/>
<dbReference type="VEuPathDB" id="TriTrypDB:LPAL13_000041800"/>
<comment type="similarity">
    <text evidence="2">Belongs to the HFCD (homooligomeric flavin containing Cys decarboxylase) superfamily.</text>
</comment>
<dbReference type="GO" id="GO:0071513">
    <property type="term" value="C:phosphopantothenoylcysteine decarboxylase complex"/>
    <property type="evidence" value="ECO:0007669"/>
    <property type="project" value="TreeGrafter"/>
</dbReference>
<accession>A0A088RWH8</accession>
<dbReference type="RefSeq" id="XP_010701179.1">
    <property type="nucleotide sequence ID" value="XM_010702877.1"/>
</dbReference>
<feature type="domain" description="Flavoprotein" evidence="4">
    <location>
        <begin position="21"/>
        <end position="165"/>
    </location>
</feature>
<dbReference type="GO" id="GO:0004633">
    <property type="term" value="F:phosphopantothenoylcysteine decarboxylase activity"/>
    <property type="evidence" value="ECO:0007669"/>
    <property type="project" value="TreeGrafter"/>
</dbReference>
<name>A0A088RWH8_LEIPA</name>
<feature type="region of interest" description="Disordered" evidence="3">
    <location>
        <begin position="343"/>
        <end position="375"/>
    </location>
</feature>